<keyword evidence="3" id="KW-1185">Reference proteome</keyword>
<name>A0A7W6JZG4_9HYPH</name>
<reference evidence="2 3" key="1">
    <citation type="submission" date="2020-08" db="EMBL/GenBank/DDBJ databases">
        <title>Genomic Encyclopedia of Type Strains, Phase IV (KMG-IV): sequencing the most valuable type-strain genomes for metagenomic binning, comparative biology and taxonomic classification.</title>
        <authorList>
            <person name="Goeker M."/>
        </authorList>
    </citation>
    <scope>NUCLEOTIDE SEQUENCE [LARGE SCALE GENOMIC DNA]</scope>
    <source>
        <strain evidence="2 3">DSM 26385</strain>
    </source>
</reference>
<feature type="compositionally biased region" description="Basic and acidic residues" evidence="1">
    <location>
        <begin position="32"/>
        <end position="62"/>
    </location>
</feature>
<evidence type="ECO:0000256" key="1">
    <source>
        <dbReference type="SAM" id="MobiDB-lite"/>
    </source>
</evidence>
<dbReference type="RefSeq" id="WP_183789872.1">
    <property type="nucleotide sequence ID" value="NZ_JACIDU010000003.1"/>
</dbReference>
<accession>A0A7W6JZG4</accession>
<organism evidence="2 3">
    <name type="scientific">Allorhizobium borbori</name>
    <dbReference type="NCBI Taxonomy" id="485907"/>
    <lineage>
        <taxon>Bacteria</taxon>
        <taxon>Pseudomonadati</taxon>
        <taxon>Pseudomonadota</taxon>
        <taxon>Alphaproteobacteria</taxon>
        <taxon>Hyphomicrobiales</taxon>
        <taxon>Rhizobiaceae</taxon>
        <taxon>Rhizobium/Agrobacterium group</taxon>
        <taxon>Allorhizobium</taxon>
    </lineage>
</organism>
<sequence>MKTYTQQLLEEMIADDDAPVAEKPKMKRGRKVREDRSGETPEEFRARKSEEQKERRAARAAKEAEMKTVIRTADTTRQALADAAMVLLHEGGEVAARIEALLGEVFNVQVGAPMSIRSECRTRTLKPKYLKYPPMTDAERARRIKALAM</sequence>
<evidence type="ECO:0000313" key="2">
    <source>
        <dbReference type="EMBL" id="MBB4102371.1"/>
    </source>
</evidence>
<gene>
    <name evidence="2" type="ORF">GGQ66_000906</name>
</gene>
<dbReference type="AlphaFoldDB" id="A0A7W6JZG4"/>
<comment type="caution">
    <text evidence="2">The sequence shown here is derived from an EMBL/GenBank/DDBJ whole genome shotgun (WGS) entry which is preliminary data.</text>
</comment>
<protein>
    <submittedName>
        <fullName evidence="2">Uncharacterized protein</fullName>
    </submittedName>
</protein>
<dbReference type="EMBL" id="JACIDU010000003">
    <property type="protein sequence ID" value="MBB4102371.1"/>
    <property type="molecule type" value="Genomic_DNA"/>
</dbReference>
<dbReference type="Proteomes" id="UP000584824">
    <property type="component" value="Unassembled WGS sequence"/>
</dbReference>
<feature type="region of interest" description="Disordered" evidence="1">
    <location>
        <begin position="15"/>
        <end position="62"/>
    </location>
</feature>
<evidence type="ECO:0000313" key="3">
    <source>
        <dbReference type="Proteomes" id="UP000584824"/>
    </source>
</evidence>
<proteinExistence type="predicted"/>